<comment type="similarity">
    <text evidence="2">Belongs to the FliH family.</text>
</comment>
<dbReference type="GO" id="GO:0044781">
    <property type="term" value="P:bacterial-type flagellum organization"/>
    <property type="evidence" value="ECO:0007669"/>
    <property type="project" value="UniProtKB-KW"/>
</dbReference>
<evidence type="ECO:0000256" key="5">
    <source>
        <dbReference type="ARBA" id="ARBA00022795"/>
    </source>
</evidence>
<evidence type="ECO:0000256" key="6">
    <source>
        <dbReference type="ARBA" id="ARBA00022927"/>
    </source>
</evidence>
<keyword evidence="5" id="KW-1005">Bacterial flagellum biogenesis</keyword>
<evidence type="ECO:0000256" key="7">
    <source>
        <dbReference type="ARBA" id="ARBA00023225"/>
    </source>
</evidence>
<keyword evidence="9" id="KW-0969">Cilium</keyword>
<dbReference type="AlphaFoldDB" id="A0A7W8E4X3"/>
<dbReference type="EMBL" id="JACHIP010000003">
    <property type="protein sequence ID" value="MBB5057620.1"/>
    <property type="molecule type" value="Genomic_DNA"/>
</dbReference>
<reference evidence="9 10" key="1">
    <citation type="submission" date="2020-08" db="EMBL/GenBank/DDBJ databases">
        <title>Genomic Encyclopedia of Type Strains, Phase IV (KMG-V): Genome sequencing to study the core and pangenomes of soil and plant-associated prokaryotes.</title>
        <authorList>
            <person name="Whitman W."/>
        </authorList>
    </citation>
    <scope>NUCLEOTIDE SEQUENCE [LARGE SCALE GENOMIC DNA]</scope>
    <source>
        <strain evidence="9 10">M8UP14</strain>
    </source>
</reference>
<evidence type="ECO:0000313" key="9">
    <source>
        <dbReference type="EMBL" id="MBB5057620.1"/>
    </source>
</evidence>
<evidence type="ECO:0000259" key="8">
    <source>
        <dbReference type="Pfam" id="PF02108"/>
    </source>
</evidence>
<name>A0A7W8E4X3_9BACT</name>
<keyword evidence="9" id="KW-0282">Flagellum</keyword>
<evidence type="ECO:0000256" key="1">
    <source>
        <dbReference type="ARBA" id="ARBA00003041"/>
    </source>
</evidence>
<dbReference type="Proteomes" id="UP000540989">
    <property type="component" value="Unassembled WGS sequence"/>
</dbReference>
<gene>
    <name evidence="9" type="ORF">HDF16_002326</name>
</gene>
<keyword evidence="6" id="KW-0653">Protein transport</keyword>
<organism evidence="9 10">
    <name type="scientific">Granulicella aggregans</name>
    <dbReference type="NCBI Taxonomy" id="474949"/>
    <lineage>
        <taxon>Bacteria</taxon>
        <taxon>Pseudomonadati</taxon>
        <taxon>Acidobacteriota</taxon>
        <taxon>Terriglobia</taxon>
        <taxon>Terriglobales</taxon>
        <taxon>Acidobacteriaceae</taxon>
        <taxon>Granulicella</taxon>
    </lineage>
</organism>
<dbReference type="RefSeq" id="WP_184216652.1">
    <property type="nucleotide sequence ID" value="NZ_JACHIP010000003.1"/>
</dbReference>
<dbReference type="InterPro" id="IPR018035">
    <property type="entry name" value="Flagellar_FliH/T3SS_HrpE"/>
</dbReference>
<proteinExistence type="inferred from homology"/>
<comment type="function">
    <text evidence="1">Needed for flagellar regrowth and assembly.</text>
</comment>
<evidence type="ECO:0000313" key="10">
    <source>
        <dbReference type="Proteomes" id="UP000540989"/>
    </source>
</evidence>
<evidence type="ECO:0000256" key="3">
    <source>
        <dbReference type="ARBA" id="ARBA00016507"/>
    </source>
</evidence>
<keyword evidence="9" id="KW-0966">Cell projection</keyword>
<feature type="domain" description="Flagellar assembly protein FliH/Type III secretion system HrpE" evidence="8">
    <location>
        <begin position="100"/>
        <end position="220"/>
    </location>
</feature>
<comment type="caution">
    <text evidence="9">The sequence shown here is derived from an EMBL/GenBank/DDBJ whole genome shotgun (WGS) entry which is preliminary data.</text>
</comment>
<dbReference type="PANTHER" id="PTHR34982">
    <property type="entry name" value="YOP PROTEINS TRANSLOCATION PROTEIN L"/>
    <property type="match status" value="1"/>
</dbReference>
<evidence type="ECO:0000256" key="4">
    <source>
        <dbReference type="ARBA" id="ARBA00022448"/>
    </source>
</evidence>
<dbReference type="Pfam" id="PF02108">
    <property type="entry name" value="FliH"/>
    <property type="match status" value="1"/>
</dbReference>
<accession>A0A7W8E4X3</accession>
<dbReference type="GO" id="GO:0015031">
    <property type="term" value="P:protein transport"/>
    <property type="evidence" value="ECO:0007669"/>
    <property type="project" value="UniProtKB-KW"/>
</dbReference>
<protein>
    <recommendedName>
        <fullName evidence="3">Flagellar assembly protein FliH</fullName>
    </recommendedName>
</protein>
<sequence length="235" mass="26550">MPSPSSVAEREFERTFADSPREVERLEFAAIEELETRGRIPEDQSGVVAELRDQVERMEEELRSYVDALPQKLDHARLLARTITRADCEQEMQQRLAEDRAMVRKAVEDFSRERTRYFSGVEGQVIKLSLAIAARVLHREAKIDPLLLSAAVRVALEKVADESETRLRVPASDLPLWQAEFDSLVVSDVKLIGQEGMARGECVLETTVGTVELGIEAQLGEIERGFYDLLQKRPA</sequence>
<keyword evidence="4" id="KW-0813">Transport</keyword>
<keyword evidence="7" id="KW-1006">Bacterial flagellum protein export</keyword>
<dbReference type="GO" id="GO:0005829">
    <property type="term" value="C:cytosol"/>
    <property type="evidence" value="ECO:0007669"/>
    <property type="project" value="TreeGrafter"/>
</dbReference>
<dbReference type="InterPro" id="IPR051472">
    <property type="entry name" value="T3SS_Stator/FliH"/>
</dbReference>
<dbReference type="PANTHER" id="PTHR34982:SF1">
    <property type="entry name" value="FLAGELLAR ASSEMBLY PROTEIN FLIH"/>
    <property type="match status" value="1"/>
</dbReference>
<evidence type="ECO:0000256" key="2">
    <source>
        <dbReference type="ARBA" id="ARBA00006602"/>
    </source>
</evidence>
<keyword evidence="10" id="KW-1185">Reference proteome</keyword>